<evidence type="ECO:0000259" key="3">
    <source>
        <dbReference type="Pfam" id="PF13464"/>
    </source>
</evidence>
<dbReference type="InterPro" id="IPR010982">
    <property type="entry name" value="Lambda_DNA-bd_dom_sf"/>
</dbReference>
<dbReference type="Gene3D" id="1.10.260.40">
    <property type="entry name" value="lambda repressor-like DNA-binding domains"/>
    <property type="match status" value="1"/>
</dbReference>
<dbReference type="EMBL" id="FOVF01000001">
    <property type="protein sequence ID" value="SFM95393.1"/>
    <property type="molecule type" value="Genomic_DNA"/>
</dbReference>
<dbReference type="STRING" id="578942.SAMN05216289_10152"/>
<evidence type="ECO:0000256" key="1">
    <source>
        <dbReference type="SAM" id="MobiDB-lite"/>
    </source>
</evidence>
<evidence type="ECO:0000313" key="4">
    <source>
        <dbReference type="EMBL" id="SFM95393.1"/>
    </source>
</evidence>
<gene>
    <name evidence="4" type="ORF">SAMN05216289_10152</name>
</gene>
<dbReference type="GO" id="GO:0003677">
    <property type="term" value="F:DNA binding"/>
    <property type="evidence" value="ECO:0007669"/>
    <property type="project" value="InterPro"/>
</dbReference>
<feature type="compositionally biased region" description="Low complexity" evidence="1">
    <location>
        <begin position="213"/>
        <end position="226"/>
    </location>
</feature>
<keyword evidence="2" id="KW-0812">Transmembrane</keyword>
<sequence length="364" mass="38403">MTPDRYHQLELLAIAENQPVSTEGVEQQESQGVSAEQPIEASASNDIRLPALDAVDSSESRIGSRLRAEREKRGWSCEEVGSRLKLQARLIRLIEQDDYSDISHAVYLRGYLTSYARLLGLPLVLAERAVAEVSQQPAPLVSTGRVSRSRYLLDRYSVSATYLILTGLVIGPAVWLATHGGLEQNLARTVMLDGPVATLEVASPGVTGAQPKGVGADASGVGAVNGPDRDAALQAPSTSADDEASPIVASMAPFATSAVPAPASAATEDAPVSAAAHSLTLKLAQPSWIEITSADGEKLEYGLLEAGIERTYSTDQPVSVRIGNAGGAEITADGERVELAPYQRANVAHLRVFAEGKLASRIDS</sequence>
<accession>A0A1I4V2P1</accession>
<dbReference type="InterPro" id="IPR025194">
    <property type="entry name" value="RodZ-like_C"/>
</dbReference>
<keyword evidence="2" id="KW-1133">Transmembrane helix</keyword>
<dbReference type="Proteomes" id="UP000198575">
    <property type="component" value="Unassembled WGS sequence"/>
</dbReference>
<name>A0A1I4V2P1_9GAMM</name>
<feature type="region of interest" description="Disordered" evidence="1">
    <location>
        <begin position="208"/>
        <end position="244"/>
    </location>
</feature>
<keyword evidence="5" id="KW-1185">Reference proteome</keyword>
<feature type="region of interest" description="Disordered" evidence="1">
    <location>
        <begin position="17"/>
        <end position="41"/>
    </location>
</feature>
<dbReference type="Pfam" id="PF13464">
    <property type="entry name" value="RodZ_C"/>
    <property type="match status" value="1"/>
</dbReference>
<dbReference type="Pfam" id="PF13413">
    <property type="entry name" value="HTH_25"/>
    <property type="match status" value="1"/>
</dbReference>
<feature type="domain" description="Cytoskeleton protein RodZ-like C-terminal" evidence="3">
    <location>
        <begin position="280"/>
        <end position="350"/>
    </location>
</feature>
<proteinExistence type="predicted"/>
<evidence type="ECO:0000256" key="2">
    <source>
        <dbReference type="SAM" id="Phobius"/>
    </source>
</evidence>
<evidence type="ECO:0000313" key="5">
    <source>
        <dbReference type="Proteomes" id="UP000198575"/>
    </source>
</evidence>
<feature type="transmembrane region" description="Helical" evidence="2">
    <location>
        <begin position="156"/>
        <end position="177"/>
    </location>
</feature>
<dbReference type="InterPro" id="IPR050400">
    <property type="entry name" value="Bact_Cytoskel_RodZ"/>
</dbReference>
<dbReference type="PANTHER" id="PTHR34475">
    <property type="match status" value="1"/>
</dbReference>
<dbReference type="AlphaFoldDB" id="A0A1I4V2P1"/>
<keyword evidence="2" id="KW-0472">Membrane</keyword>
<protein>
    <submittedName>
        <fullName evidence="4">Cytoskeleton protein RodZ</fullName>
    </submittedName>
</protein>
<feature type="compositionally biased region" description="Polar residues" evidence="1">
    <location>
        <begin position="18"/>
        <end position="34"/>
    </location>
</feature>
<dbReference type="SUPFAM" id="SSF47413">
    <property type="entry name" value="lambda repressor-like DNA-binding domains"/>
    <property type="match status" value="1"/>
</dbReference>
<dbReference type="PANTHER" id="PTHR34475:SF1">
    <property type="entry name" value="CYTOSKELETON PROTEIN RODZ"/>
    <property type="match status" value="1"/>
</dbReference>
<organism evidence="4 5">
    <name type="scientific">Dokdonella immobilis</name>
    <dbReference type="NCBI Taxonomy" id="578942"/>
    <lineage>
        <taxon>Bacteria</taxon>
        <taxon>Pseudomonadati</taxon>
        <taxon>Pseudomonadota</taxon>
        <taxon>Gammaproteobacteria</taxon>
        <taxon>Lysobacterales</taxon>
        <taxon>Rhodanobacteraceae</taxon>
        <taxon>Dokdonella</taxon>
    </lineage>
</organism>
<reference evidence="4 5" key="1">
    <citation type="submission" date="2016-10" db="EMBL/GenBank/DDBJ databases">
        <authorList>
            <person name="de Groot N.N."/>
        </authorList>
    </citation>
    <scope>NUCLEOTIDE SEQUENCE [LARGE SCALE GENOMIC DNA]</scope>
    <source>
        <strain evidence="4 5">CGMCC 1.7659</strain>
    </source>
</reference>